<dbReference type="InterPro" id="IPR052859">
    <property type="entry name" value="LRR-IQ_domain_protein"/>
</dbReference>
<feature type="region of interest" description="Disordered" evidence="3">
    <location>
        <begin position="322"/>
        <end position="343"/>
    </location>
</feature>
<dbReference type="PROSITE" id="PS51450">
    <property type="entry name" value="LRR"/>
    <property type="match status" value="1"/>
</dbReference>
<dbReference type="CTD" id="127255"/>
<dbReference type="EMBL" id="CH473952">
    <property type="protein sequence ID" value="EDL82548.1"/>
    <property type="molecule type" value="Genomic_DNA"/>
</dbReference>
<reference evidence="5" key="1">
    <citation type="submission" date="2005-09" db="EMBL/GenBank/DDBJ databases">
        <authorList>
            <person name="Mural R.J."/>
            <person name="Li P.W."/>
            <person name="Adams M.D."/>
            <person name="Amanatides P.G."/>
            <person name="Baden-Tillson H."/>
            <person name="Barnstead M."/>
            <person name="Chin S.H."/>
            <person name="Dew I."/>
            <person name="Evans C.A."/>
            <person name="Ferriera S."/>
            <person name="Flanigan M."/>
            <person name="Fosler C."/>
            <person name="Glodek A."/>
            <person name="Gu Z."/>
            <person name="Holt R.A."/>
            <person name="Jennings D."/>
            <person name="Kraft C.L."/>
            <person name="Lu F."/>
            <person name="Nguyen T."/>
            <person name="Nusskern D.R."/>
            <person name="Pfannkoch C.M."/>
            <person name="Sitter C."/>
            <person name="Sutton G.G."/>
            <person name="Venter J.C."/>
            <person name="Wang Z."/>
            <person name="Woodage T."/>
            <person name="Zheng X.H."/>
            <person name="Zhong F."/>
        </authorList>
    </citation>
    <scope>NUCLEOTIDE SEQUENCE [LARGE SCALE GENOMIC DNA]</scope>
    <source>
        <strain>BN</strain>
        <strain evidence="5">Sprague-Dawley</strain>
    </source>
</reference>
<dbReference type="OrthoDB" id="676979at2759"/>
<dbReference type="InterPro" id="IPR001611">
    <property type="entry name" value="Leu-rich_rpt"/>
</dbReference>
<dbReference type="AlphaFoldDB" id="A6HWR0"/>
<evidence type="ECO:0000313" key="5">
    <source>
        <dbReference type="Proteomes" id="UP000234681"/>
    </source>
</evidence>
<accession>A6HWR0</accession>
<dbReference type="Pfam" id="PF12799">
    <property type="entry name" value="LRR_4"/>
    <property type="match status" value="1"/>
</dbReference>
<dbReference type="Gene3D" id="3.80.10.10">
    <property type="entry name" value="Ribonuclease Inhibitor"/>
    <property type="match status" value="1"/>
</dbReference>
<sequence>MFHGTITKELTSHEEWSHYNENIVEDQKDFVFVKYNGLHLKSMENLQSCISLRVCIFSNNFVTDIQPLQGCKKLIKLDLHGNQIKTLPDRTFWNGLKNLKLLYLHDNGFAKLKNICVLSGCVNLVGLTMFDCPVSLKKGYRHVLVNSIWPLKALDHHVISDEEIIQNWHLPERFKTFSQSLFFNICPAPIKGTTYEDEIKNIKHIISRINEILAHNSPVLIIQRWIRGFIVRKHLSPYFTRKRHHDRMIRVLETKLICIGRNNEDKFLEDIFLIKPESNIKGKVAHWKQMRYSPDDFKYSTEYRKHISCLSYELKTKDIAGNSKQPRHHIQKGQNEMKSDSEDEEVDTKFRISAMKIPLCPSRSLKYRAMLKEIKWDYFPEYLQPLPATRQKPQVKRETHEELKERRNFLASQRAGMDLHLFNDIDKYYSEQRQQEEEARKFAATAAAQVAQERARLNTSENLRKKISMARKLMQKDNETIQKGLRHIWKERLNYLEKVRERKSMFLAEKKLNAADQSLVLSLNNERSILLRGIIQVDKLKRDLSEMKAKHFDVIEKREKRKYKQNLLTEMKKLRAEEIHKRHCEERFVIDTLIFQKGCERLEEAKAKVEFINTYYTSKSHKKYHNKTMLNHI</sequence>
<dbReference type="InterPro" id="IPR032675">
    <property type="entry name" value="LRR_dom_sf"/>
</dbReference>
<dbReference type="PROSITE" id="PS50096">
    <property type="entry name" value="IQ"/>
    <property type="match status" value="1"/>
</dbReference>
<keyword evidence="1" id="KW-0433">Leucine-rich repeat</keyword>
<evidence type="ECO:0000256" key="3">
    <source>
        <dbReference type="SAM" id="MobiDB-lite"/>
    </source>
</evidence>
<dbReference type="SMR" id="A6HWR0"/>
<dbReference type="RGD" id="1591943">
    <property type="gene designation" value="Lrriq3"/>
</dbReference>
<dbReference type="Proteomes" id="UP000234681">
    <property type="component" value="Chromosome 2"/>
</dbReference>
<evidence type="ECO:0000313" key="4">
    <source>
        <dbReference type="EMBL" id="EDL82548.1"/>
    </source>
</evidence>
<dbReference type="PANTHER" id="PTHR46723:SF1">
    <property type="entry name" value="LEUCINE-RICH REPEAT AND IQ DOMAIN-CONTAINING PROTEIN 3"/>
    <property type="match status" value="1"/>
</dbReference>
<dbReference type="InterPro" id="IPR003591">
    <property type="entry name" value="Leu-rich_rpt_typical-subtyp"/>
</dbReference>
<dbReference type="GeneID" id="499732"/>
<evidence type="ECO:0000256" key="1">
    <source>
        <dbReference type="ARBA" id="ARBA00022614"/>
    </source>
</evidence>
<dbReference type="InterPro" id="IPR025875">
    <property type="entry name" value="Leu-rich_rpt_4"/>
</dbReference>
<dbReference type="SMART" id="SM00369">
    <property type="entry name" value="LRR_TYP"/>
    <property type="match status" value="2"/>
</dbReference>
<evidence type="ECO:0000313" key="6">
    <source>
        <dbReference type="RGD" id="1591943"/>
    </source>
</evidence>
<gene>
    <name evidence="6" type="primary">Lrriq3</name>
    <name evidence="4" type="synonym">LOC499732</name>
    <name evidence="4" type="ORF">rCG_28991</name>
</gene>
<evidence type="ECO:0000256" key="2">
    <source>
        <dbReference type="ARBA" id="ARBA00022737"/>
    </source>
</evidence>
<dbReference type="RefSeq" id="NP_001019478.1">
    <property type="nucleotide sequence ID" value="NM_001024307.1"/>
</dbReference>
<dbReference type="KEGG" id="rno:499732"/>
<proteinExistence type="predicted"/>
<organism evidence="4 5">
    <name type="scientific">Rattus norvegicus</name>
    <name type="common">Rat</name>
    <dbReference type="NCBI Taxonomy" id="10116"/>
    <lineage>
        <taxon>Eukaryota</taxon>
        <taxon>Metazoa</taxon>
        <taxon>Chordata</taxon>
        <taxon>Craniata</taxon>
        <taxon>Vertebrata</taxon>
        <taxon>Euteleostomi</taxon>
        <taxon>Mammalia</taxon>
        <taxon>Eutheria</taxon>
        <taxon>Euarchontoglires</taxon>
        <taxon>Glires</taxon>
        <taxon>Rodentia</taxon>
        <taxon>Myomorpha</taxon>
        <taxon>Muroidea</taxon>
        <taxon>Muridae</taxon>
        <taxon>Murinae</taxon>
        <taxon>Rattus</taxon>
    </lineage>
</organism>
<keyword evidence="2" id="KW-0677">Repeat</keyword>
<protein>
    <submittedName>
        <fullName evidence="4">Similar to RIKEN cDNA 4933403H06, isoform CRA_c</fullName>
    </submittedName>
</protein>
<dbReference type="SUPFAM" id="SSF52058">
    <property type="entry name" value="L domain-like"/>
    <property type="match status" value="1"/>
</dbReference>
<dbReference type="PANTHER" id="PTHR46723">
    <property type="entry name" value="LEUCINE-RICH REPEAT AND IQ DOMAIN-CONTAINING PROTEIN 3"/>
    <property type="match status" value="1"/>
</dbReference>
<dbReference type="OMA" id="KLPICTS"/>
<name>A6HWR0_RAT</name>